<evidence type="ECO:0000256" key="3">
    <source>
        <dbReference type="ARBA" id="ARBA00022737"/>
    </source>
</evidence>
<dbReference type="Pfam" id="PF02200">
    <property type="entry name" value="STE"/>
    <property type="match status" value="1"/>
</dbReference>
<organism evidence="13 14">
    <name type="scientific">Dothidotthia symphoricarpi CBS 119687</name>
    <dbReference type="NCBI Taxonomy" id="1392245"/>
    <lineage>
        <taxon>Eukaryota</taxon>
        <taxon>Fungi</taxon>
        <taxon>Dikarya</taxon>
        <taxon>Ascomycota</taxon>
        <taxon>Pezizomycotina</taxon>
        <taxon>Dothideomycetes</taxon>
        <taxon>Pleosporomycetidae</taxon>
        <taxon>Pleosporales</taxon>
        <taxon>Dothidotthiaceae</taxon>
        <taxon>Dothidotthia</taxon>
    </lineage>
</organism>
<dbReference type="OrthoDB" id="1095242at2759"/>
<protein>
    <submittedName>
        <fullName evidence="13">STE-domain-containing protein</fullName>
    </submittedName>
</protein>
<evidence type="ECO:0000256" key="6">
    <source>
        <dbReference type="ARBA" id="ARBA00023015"/>
    </source>
</evidence>
<feature type="compositionally biased region" description="Pro residues" evidence="11">
    <location>
        <begin position="232"/>
        <end position="251"/>
    </location>
</feature>
<keyword evidence="6" id="KW-0805">Transcription regulation</keyword>
<accession>A0A6A6AC41</accession>
<dbReference type="EMBL" id="ML977508">
    <property type="protein sequence ID" value="KAF2128468.1"/>
    <property type="molecule type" value="Genomic_DNA"/>
</dbReference>
<dbReference type="InterPro" id="IPR036236">
    <property type="entry name" value="Znf_C2H2_sf"/>
</dbReference>
<dbReference type="SMART" id="SM00424">
    <property type="entry name" value="STE"/>
    <property type="match status" value="1"/>
</dbReference>
<sequence>MPPPQARSVAPETFLLDQDAQQSLPPDSVVALQQVDNLKYFLISAPVDWQPDQYIRRFLLPTGEYVSCVLWNNLFHISGTDIVRCLSFRFQAFGRPVKNSKKFEEGIFSDLRNLKSGTDASLEEPKSGFLDFLYKNNCIRTQKKQKVFYWYSVPHDRLFLDALERDLKREKMGQEATTMAVSEPALSFEFDSSQSLFEQLTKAQQTNSSSFNNNVQPYAQTTPPDMRGMDSMPPPNMVPVSVPQPMPPMPQPVHHQPQQQQQHHHQQHHHHHEDPMAQYHQMPMPPTMHHPVMKSREREFSAQMQYDRNGIPLSQVHQRHSSMPAYMEYSPAPSFVSSHYEDYSTRGMSFEPLTPPQHHLSLGAEPAYIANEDTGLYSAIPDLPVPTTFNPLMNIPPSNLMGHPSFPGVSRPFAPGNVYSVIEGSPTYKQRRRRSSLSAGIQAAVSAAGAAHQVHRPSELRRSISSSVAPVAEVDESTHNSPGSVRGSSYAPQTADLKPIVDMSHLSRQGTPLNTVEESPELQHAVLHHEDLNSMVNGELFETPLQHSALARTAGAAPVYRRARSATMMEIGPYPQKSHSCPIPTCGRLFKRLEHLKRHVRTHTQERPYVCPLCNKAFSRSDNLAQHRRTHEPRADGEPLSDYNEDDLEGEEDIIHMPEDDSPDSGNDYGSGLSHVTGSYADIPGPGLGMTTMATPQQLMAGSHY</sequence>
<dbReference type="PANTHER" id="PTHR47427:SF1">
    <property type="entry name" value="PROTEIN STE12"/>
    <property type="match status" value="1"/>
</dbReference>
<gene>
    <name evidence="13" type="ORF">P153DRAFT_386590</name>
</gene>
<evidence type="ECO:0000313" key="14">
    <source>
        <dbReference type="Proteomes" id="UP000799771"/>
    </source>
</evidence>
<name>A0A6A6AC41_9PLEO</name>
<keyword evidence="14" id="KW-1185">Reference proteome</keyword>
<evidence type="ECO:0000313" key="13">
    <source>
        <dbReference type="EMBL" id="KAF2128468.1"/>
    </source>
</evidence>
<dbReference type="Proteomes" id="UP000799771">
    <property type="component" value="Unassembled WGS sequence"/>
</dbReference>
<reference evidence="13" key="1">
    <citation type="journal article" date="2020" name="Stud. Mycol.">
        <title>101 Dothideomycetes genomes: a test case for predicting lifestyles and emergence of pathogens.</title>
        <authorList>
            <person name="Haridas S."/>
            <person name="Albert R."/>
            <person name="Binder M."/>
            <person name="Bloem J."/>
            <person name="Labutti K."/>
            <person name="Salamov A."/>
            <person name="Andreopoulos B."/>
            <person name="Baker S."/>
            <person name="Barry K."/>
            <person name="Bills G."/>
            <person name="Bluhm B."/>
            <person name="Cannon C."/>
            <person name="Castanera R."/>
            <person name="Culley D."/>
            <person name="Daum C."/>
            <person name="Ezra D."/>
            <person name="Gonzalez J."/>
            <person name="Henrissat B."/>
            <person name="Kuo A."/>
            <person name="Liang C."/>
            <person name="Lipzen A."/>
            <person name="Lutzoni F."/>
            <person name="Magnuson J."/>
            <person name="Mondo S."/>
            <person name="Nolan M."/>
            <person name="Ohm R."/>
            <person name="Pangilinan J."/>
            <person name="Park H.-J."/>
            <person name="Ramirez L."/>
            <person name="Alfaro M."/>
            <person name="Sun H."/>
            <person name="Tritt A."/>
            <person name="Yoshinaga Y."/>
            <person name="Zwiers L.-H."/>
            <person name="Turgeon B."/>
            <person name="Goodwin S."/>
            <person name="Spatafora J."/>
            <person name="Crous P."/>
            <person name="Grigoriev I."/>
        </authorList>
    </citation>
    <scope>NUCLEOTIDE SEQUENCE</scope>
    <source>
        <strain evidence="13">CBS 119687</strain>
    </source>
</reference>
<dbReference type="PROSITE" id="PS50157">
    <property type="entry name" value="ZINC_FINGER_C2H2_2"/>
    <property type="match status" value="2"/>
</dbReference>
<proteinExistence type="inferred from homology"/>
<comment type="subcellular location">
    <subcellularLocation>
        <location evidence="1">Nucleus</location>
    </subcellularLocation>
</comment>
<evidence type="ECO:0000256" key="8">
    <source>
        <dbReference type="ARBA" id="ARBA00023242"/>
    </source>
</evidence>
<evidence type="ECO:0000256" key="5">
    <source>
        <dbReference type="ARBA" id="ARBA00022833"/>
    </source>
</evidence>
<keyword evidence="7" id="KW-0804">Transcription</keyword>
<keyword evidence="8" id="KW-0539">Nucleus</keyword>
<feature type="compositionally biased region" description="Polar residues" evidence="11">
    <location>
        <begin position="479"/>
        <end position="492"/>
    </location>
</feature>
<dbReference type="GO" id="GO:1990526">
    <property type="term" value="C:Ste12p-Dig1p-Dig2p complex"/>
    <property type="evidence" value="ECO:0007669"/>
    <property type="project" value="TreeGrafter"/>
</dbReference>
<keyword evidence="4 10" id="KW-0863">Zinc-finger</keyword>
<feature type="region of interest" description="Disordered" evidence="11">
    <location>
        <begin position="449"/>
        <end position="494"/>
    </location>
</feature>
<feature type="compositionally biased region" description="Low complexity" evidence="11">
    <location>
        <begin position="252"/>
        <end position="261"/>
    </location>
</feature>
<feature type="domain" description="C2H2-type" evidence="12">
    <location>
        <begin position="609"/>
        <end position="636"/>
    </location>
</feature>
<feature type="region of interest" description="Disordered" evidence="11">
    <location>
        <begin position="201"/>
        <end position="291"/>
    </location>
</feature>
<evidence type="ECO:0000256" key="4">
    <source>
        <dbReference type="ARBA" id="ARBA00022771"/>
    </source>
</evidence>
<keyword evidence="2" id="KW-0479">Metal-binding</keyword>
<keyword evidence="3" id="KW-0677">Repeat</keyword>
<evidence type="ECO:0000256" key="7">
    <source>
        <dbReference type="ARBA" id="ARBA00023163"/>
    </source>
</evidence>
<evidence type="ECO:0000256" key="11">
    <source>
        <dbReference type="SAM" id="MobiDB-lite"/>
    </source>
</evidence>
<dbReference type="GO" id="GO:0003700">
    <property type="term" value="F:DNA-binding transcription factor activity"/>
    <property type="evidence" value="ECO:0007669"/>
    <property type="project" value="InterPro"/>
</dbReference>
<dbReference type="GO" id="GO:1990527">
    <property type="term" value="C:Tec1p-Ste12p-Dig1p complex"/>
    <property type="evidence" value="ECO:0007669"/>
    <property type="project" value="TreeGrafter"/>
</dbReference>
<dbReference type="FunFam" id="3.30.160.60:FF:000390">
    <property type="entry name" value="Transcription factor stea"/>
    <property type="match status" value="1"/>
</dbReference>
<evidence type="ECO:0000256" key="2">
    <source>
        <dbReference type="ARBA" id="ARBA00022723"/>
    </source>
</evidence>
<dbReference type="RefSeq" id="XP_033522857.1">
    <property type="nucleotide sequence ID" value="XM_033670547.1"/>
</dbReference>
<dbReference type="InterPro" id="IPR013087">
    <property type="entry name" value="Znf_C2H2_type"/>
</dbReference>
<dbReference type="GO" id="GO:0008270">
    <property type="term" value="F:zinc ion binding"/>
    <property type="evidence" value="ECO:0007669"/>
    <property type="project" value="UniProtKB-KW"/>
</dbReference>
<dbReference type="FunFam" id="3.30.160.60:FF:000243">
    <property type="entry name" value="Probable transcription factor steA"/>
    <property type="match status" value="1"/>
</dbReference>
<evidence type="ECO:0000256" key="10">
    <source>
        <dbReference type="PROSITE-ProRule" id="PRU00042"/>
    </source>
</evidence>
<dbReference type="GO" id="GO:0005634">
    <property type="term" value="C:nucleus"/>
    <property type="evidence" value="ECO:0007669"/>
    <property type="project" value="UniProtKB-SubCell"/>
</dbReference>
<dbReference type="PANTHER" id="PTHR47427">
    <property type="entry name" value="PROTEIN STE12"/>
    <property type="match status" value="1"/>
</dbReference>
<evidence type="ECO:0000259" key="12">
    <source>
        <dbReference type="PROSITE" id="PS50157"/>
    </source>
</evidence>
<feature type="domain" description="C2H2-type" evidence="12">
    <location>
        <begin position="579"/>
        <end position="608"/>
    </location>
</feature>
<evidence type="ECO:0000256" key="1">
    <source>
        <dbReference type="ARBA" id="ARBA00004123"/>
    </source>
</evidence>
<dbReference type="GeneID" id="54410979"/>
<dbReference type="AlphaFoldDB" id="A0A6A6AC41"/>
<feature type="compositionally biased region" description="Basic residues" evidence="11">
    <location>
        <begin position="262"/>
        <end position="271"/>
    </location>
</feature>
<feature type="region of interest" description="Disordered" evidence="11">
    <location>
        <begin position="624"/>
        <end position="680"/>
    </location>
</feature>
<comment type="similarity">
    <text evidence="9">Belongs to the STE12 transcription factor family.</text>
</comment>
<dbReference type="SUPFAM" id="SSF57667">
    <property type="entry name" value="beta-beta-alpha zinc fingers"/>
    <property type="match status" value="1"/>
</dbReference>
<dbReference type="SMART" id="SM00355">
    <property type="entry name" value="ZnF_C2H2"/>
    <property type="match status" value="2"/>
</dbReference>
<dbReference type="Pfam" id="PF00096">
    <property type="entry name" value="zf-C2H2"/>
    <property type="match status" value="2"/>
</dbReference>
<dbReference type="PROSITE" id="PS00028">
    <property type="entry name" value="ZINC_FINGER_C2H2_1"/>
    <property type="match status" value="2"/>
</dbReference>
<dbReference type="Gene3D" id="3.30.160.60">
    <property type="entry name" value="Classic Zinc Finger"/>
    <property type="match status" value="2"/>
</dbReference>
<keyword evidence="5" id="KW-0862">Zinc</keyword>
<feature type="compositionally biased region" description="Acidic residues" evidence="11">
    <location>
        <begin position="643"/>
        <end position="652"/>
    </location>
</feature>
<evidence type="ECO:0000256" key="9">
    <source>
        <dbReference type="ARBA" id="ARBA00024345"/>
    </source>
</evidence>
<feature type="compositionally biased region" description="Polar residues" evidence="11">
    <location>
        <begin position="201"/>
        <end position="223"/>
    </location>
</feature>
<dbReference type="InterPro" id="IPR003120">
    <property type="entry name" value="Ste12"/>
</dbReference>
<dbReference type="InterPro" id="IPR052127">
    <property type="entry name" value="STE12_transcription_factor"/>
</dbReference>